<name>A0AAD4EHB6_9AGAM</name>
<organism evidence="1 2">
    <name type="scientific">Suillus fuscotomentosus</name>
    <dbReference type="NCBI Taxonomy" id="1912939"/>
    <lineage>
        <taxon>Eukaryota</taxon>
        <taxon>Fungi</taxon>
        <taxon>Dikarya</taxon>
        <taxon>Basidiomycota</taxon>
        <taxon>Agaricomycotina</taxon>
        <taxon>Agaricomycetes</taxon>
        <taxon>Agaricomycetidae</taxon>
        <taxon>Boletales</taxon>
        <taxon>Suillineae</taxon>
        <taxon>Suillaceae</taxon>
        <taxon>Suillus</taxon>
    </lineage>
</organism>
<evidence type="ECO:0000313" key="2">
    <source>
        <dbReference type="Proteomes" id="UP001195769"/>
    </source>
</evidence>
<reference evidence="1" key="1">
    <citation type="journal article" date="2020" name="New Phytol.">
        <title>Comparative genomics reveals dynamic genome evolution in host specialist ectomycorrhizal fungi.</title>
        <authorList>
            <person name="Lofgren L.A."/>
            <person name="Nguyen N.H."/>
            <person name="Vilgalys R."/>
            <person name="Ruytinx J."/>
            <person name="Liao H.L."/>
            <person name="Branco S."/>
            <person name="Kuo A."/>
            <person name="LaButti K."/>
            <person name="Lipzen A."/>
            <person name="Andreopoulos W."/>
            <person name="Pangilinan J."/>
            <person name="Riley R."/>
            <person name="Hundley H."/>
            <person name="Na H."/>
            <person name="Barry K."/>
            <person name="Grigoriev I.V."/>
            <person name="Stajich J.E."/>
            <person name="Kennedy P.G."/>
        </authorList>
    </citation>
    <scope>NUCLEOTIDE SEQUENCE</scope>
    <source>
        <strain evidence="1">FC203</strain>
    </source>
</reference>
<keyword evidence="2" id="KW-1185">Reference proteome</keyword>
<protein>
    <submittedName>
        <fullName evidence="1">Uncharacterized protein</fullName>
    </submittedName>
</protein>
<dbReference type="AlphaFoldDB" id="A0AAD4EHB6"/>
<dbReference type="RefSeq" id="XP_041231656.1">
    <property type="nucleotide sequence ID" value="XM_041365496.1"/>
</dbReference>
<dbReference type="EMBL" id="JABBWK010000005">
    <property type="protein sequence ID" value="KAG1906081.1"/>
    <property type="molecule type" value="Genomic_DNA"/>
</dbReference>
<sequence>MLAGYSTEESFERIRILTPKTEGDGNPPTIPACAESSSPGYALGGAWGSTLIVWILPHYKQLPDVVGDAMYSDSPTTWPRVTANGKTERLLDDGGKFKNMNVGVSNVSPRRRWLKAMVAKCLRPVEAGTDHSELDSSLRGLNKGR</sequence>
<accession>A0AAD4EHB6</accession>
<proteinExistence type="predicted"/>
<dbReference type="GeneID" id="64659794"/>
<dbReference type="Proteomes" id="UP001195769">
    <property type="component" value="Unassembled WGS sequence"/>
</dbReference>
<evidence type="ECO:0000313" key="1">
    <source>
        <dbReference type="EMBL" id="KAG1906081.1"/>
    </source>
</evidence>
<gene>
    <name evidence="1" type="ORF">F5891DRAFT_1169859</name>
</gene>
<comment type="caution">
    <text evidence="1">The sequence shown here is derived from an EMBL/GenBank/DDBJ whole genome shotgun (WGS) entry which is preliminary data.</text>
</comment>